<dbReference type="Pfam" id="PF09425">
    <property type="entry name" value="Jas_motif"/>
    <property type="match status" value="1"/>
</dbReference>
<reference evidence="5" key="2">
    <citation type="journal article" date="2024" name="Plant">
        <title>Genomic evolution and insights into agronomic trait innovations of Sesamum species.</title>
        <authorList>
            <person name="Miao H."/>
            <person name="Wang L."/>
            <person name="Qu L."/>
            <person name="Liu H."/>
            <person name="Sun Y."/>
            <person name="Le M."/>
            <person name="Wang Q."/>
            <person name="Wei S."/>
            <person name="Zheng Y."/>
            <person name="Lin W."/>
            <person name="Duan Y."/>
            <person name="Cao H."/>
            <person name="Xiong S."/>
            <person name="Wang X."/>
            <person name="Wei L."/>
            <person name="Li C."/>
            <person name="Ma Q."/>
            <person name="Ju M."/>
            <person name="Zhao R."/>
            <person name="Li G."/>
            <person name="Mu C."/>
            <person name="Tian Q."/>
            <person name="Mei H."/>
            <person name="Zhang T."/>
            <person name="Gao T."/>
            <person name="Zhang H."/>
        </authorList>
    </citation>
    <scope>NUCLEOTIDE SEQUENCE</scope>
    <source>
        <strain evidence="5">3651</strain>
    </source>
</reference>
<comment type="subcellular location">
    <subcellularLocation>
        <location evidence="2">Nucleus</location>
    </subcellularLocation>
</comment>
<dbReference type="GO" id="GO:0009611">
    <property type="term" value="P:response to wounding"/>
    <property type="evidence" value="ECO:0007669"/>
    <property type="project" value="UniProtKB-UniRule"/>
</dbReference>
<dbReference type="PANTHER" id="PTHR33077:SF140">
    <property type="entry name" value="PROTEIN TIFY 10B"/>
    <property type="match status" value="1"/>
</dbReference>
<evidence type="ECO:0000256" key="1">
    <source>
        <dbReference type="ARBA" id="ARBA00008614"/>
    </source>
</evidence>
<sequence>MGSSEKVDSGKGSAGRSSFSQTCSLLSQYLKVKGSFGDLSLGLTPNLAEPKGTMNLLPMIEKSGQIAGAGNLNVQLNKLPQLAVAGEEALNNSDLSGTKTESETAQMTIFYGGQVIVFNDFPADKAKEIMTLASKCSAAPNPHPAAFAPPLAAQSPAESTTSTPNNAPACGIQERARRPPQPPLGSDLPIMRQKSLARFLEKRKDRITANALYQTSKPAAPPKTAETWLGLAPQFPVQMQRH</sequence>
<dbReference type="AlphaFoldDB" id="A0AAE2CSR1"/>
<dbReference type="GO" id="GO:0005634">
    <property type="term" value="C:nucleus"/>
    <property type="evidence" value="ECO:0007669"/>
    <property type="project" value="UniProtKB-SubCell"/>
</dbReference>
<name>A0AAE2CSR1_9LAMI</name>
<comment type="caution">
    <text evidence="5">The sequence shown here is derived from an EMBL/GenBank/DDBJ whole genome shotgun (WGS) entry which is preliminary data.</text>
</comment>
<evidence type="ECO:0000313" key="6">
    <source>
        <dbReference type="Proteomes" id="UP001293254"/>
    </source>
</evidence>
<dbReference type="Proteomes" id="UP001293254">
    <property type="component" value="Unassembled WGS sequence"/>
</dbReference>
<proteinExistence type="inferred from homology"/>
<dbReference type="PROSITE" id="PS51320">
    <property type="entry name" value="TIFY"/>
    <property type="match status" value="1"/>
</dbReference>
<dbReference type="PANTHER" id="PTHR33077">
    <property type="entry name" value="PROTEIN TIFY 4A-RELATED-RELATED"/>
    <property type="match status" value="1"/>
</dbReference>
<reference evidence="5" key="1">
    <citation type="submission" date="2020-06" db="EMBL/GenBank/DDBJ databases">
        <authorList>
            <person name="Li T."/>
            <person name="Hu X."/>
            <person name="Zhang T."/>
            <person name="Song X."/>
            <person name="Zhang H."/>
            <person name="Dai N."/>
            <person name="Sheng W."/>
            <person name="Hou X."/>
            <person name="Wei L."/>
        </authorList>
    </citation>
    <scope>NUCLEOTIDE SEQUENCE</scope>
    <source>
        <strain evidence="5">3651</strain>
        <tissue evidence="5">Leaf</tissue>
    </source>
</reference>
<protein>
    <recommendedName>
        <fullName evidence="2">Protein TIFY</fullName>
    </recommendedName>
    <alternativeName>
        <fullName evidence="2">Jasmonate ZIM domain-containing protein</fullName>
    </alternativeName>
</protein>
<dbReference type="GO" id="GO:0031347">
    <property type="term" value="P:regulation of defense response"/>
    <property type="evidence" value="ECO:0007669"/>
    <property type="project" value="UniProtKB-UniRule"/>
</dbReference>
<comment type="similarity">
    <text evidence="1 2">Belongs to the TIFY/JAZ family.</text>
</comment>
<evidence type="ECO:0000259" key="4">
    <source>
        <dbReference type="PROSITE" id="PS51320"/>
    </source>
</evidence>
<keyword evidence="2" id="KW-0539">Nucleus</keyword>
<dbReference type="SMART" id="SM00979">
    <property type="entry name" value="TIFY"/>
    <property type="match status" value="1"/>
</dbReference>
<keyword evidence="6" id="KW-1185">Reference proteome</keyword>
<comment type="function">
    <text evidence="2">Repressor of jasmonate responses.</text>
</comment>
<organism evidence="5 6">
    <name type="scientific">Sesamum alatum</name>
    <dbReference type="NCBI Taxonomy" id="300844"/>
    <lineage>
        <taxon>Eukaryota</taxon>
        <taxon>Viridiplantae</taxon>
        <taxon>Streptophyta</taxon>
        <taxon>Embryophyta</taxon>
        <taxon>Tracheophyta</taxon>
        <taxon>Spermatophyta</taxon>
        <taxon>Magnoliopsida</taxon>
        <taxon>eudicotyledons</taxon>
        <taxon>Gunneridae</taxon>
        <taxon>Pentapetalae</taxon>
        <taxon>asterids</taxon>
        <taxon>lamiids</taxon>
        <taxon>Lamiales</taxon>
        <taxon>Pedaliaceae</taxon>
        <taxon>Sesamum</taxon>
    </lineage>
</organism>
<dbReference type="Pfam" id="PF06200">
    <property type="entry name" value="tify"/>
    <property type="match status" value="1"/>
</dbReference>
<dbReference type="GO" id="GO:2000022">
    <property type="term" value="P:regulation of jasmonic acid mediated signaling pathway"/>
    <property type="evidence" value="ECO:0007669"/>
    <property type="project" value="UniProtKB-UniRule"/>
</dbReference>
<dbReference type="EMBL" id="JACGWO010000003">
    <property type="protein sequence ID" value="KAK4432784.1"/>
    <property type="molecule type" value="Genomic_DNA"/>
</dbReference>
<accession>A0AAE2CSR1</accession>
<feature type="region of interest" description="Disordered" evidence="3">
    <location>
        <begin position="149"/>
        <end position="191"/>
    </location>
</feature>
<comment type="domain">
    <text evidence="2">The jas domain is required for interaction with COI1.</text>
</comment>
<dbReference type="InterPro" id="IPR010399">
    <property type="entry name" value="Tify_dom"/>
</dbReference>
<dbReference type="InterPro" id="IPR018467">
    <property type="entry name" value="CCT_CS"/>
</dbReference>
<evidence type="ECO:0000256" key="3">
    <source>
        <dbReference type="SAM" id="MobiDB-lite"/>
    </source>
</evidence>
<gene>
    <name evidence="5" type="ORF">Salat_1040600</name>
</gene>
<keyword evidence="2" id="KW-1184">Jasmonic acid signaling pathway</keyword>
<evidence type="ECO:0000313" key="5">
    <source>
        <dbReference type="EMBL" id="KAK4432784.1"/>
    </source>
</evidence>
<dbReference type="InterPro" id="IPR040390">
    <property type="entry name" value="TIFY/JAZ"/>
</dbReference>
<evidence type="ECO:0000256" key="2">
    <source>
        <dbReference type="RuleBase" id="RU369065"/>
    </source>
</evidence>
<feature type="domain" description="Tify" evidence="4">
    <location>
        <begin position="100"/>
        <end position="135"/>
    </location>
</feature>